<proteinExistence type="predicted"/>
<dbReference type="AlphaFoldDB" id="A0A1Y6K625"/>
<dbReference type="EMBL" id="LT859958">
    <property type="protein sequence ID" value="SMX55093.1"/>
    <property type="molecule type" value="Genomic_DNA"/>
</dbReference>
<accession>A0A1Y6K625</accession>
<evidence type="ECO:0000313" key="2">
    <source>
        <dbReference type="Proteomes" id="UP000195514"/>
    </source>
</evidence>
<gene>
    <name evidence="1" type="ORF">CFX1CAM_2028</name>
</gene>
<evidence type="ECO:0000313" key="1">
    <source>
        <dbReference type="EMBL" id="SMX55093.1"/>
    </source>
</evidence>
<keyword evidence="2" id="KW-1185">Reference proteome</keyword>
<dbReference type="KEGG" id="abat:CFX1CAM_2028"/>
<dbReference type="OrthoDB" id="9780544at2"/>
<dbReference type="Proteomes" id="UP000195514">
    <property type="component" value="Chromosome I"/>
</dbReference>
<name>A0A1Y6K625_9CHLR</name>
<protein>
    <submittedName>
        <fullName evidence="1">Uncharacterized protein</fullName>
    </submittedName>
</protein>
<organism evidence="1 2">
    <name type="scientific">Candidatus Brevifilum fermentans</name>
    <dbReference type="NCBI Taxonomy" id="1986204"/>
    <lineage>
        <taxon>Bacteria</taxon>
        <taxon>Bacillati</taxon>
        <taxon>Chloroflexota</taxon>
        <taxon>Anaerolineae</taxon>
        <taxon>Anaerolineales</taxon>
        <taxon>Anaerolineaceae</taxon>
        <taxon>Candidatus Brevifilum</taxon>
    </lineage>
</organism>
<sequence>MQNTDWLTWKRFLAKRGWISPACELLDFFQPLLPLIAQSMFLGFPLLKATPFGLTYAKLLNLLGDPDEINQFKTFLQETGA</sequence>
<reference evidence="2" key="1">
    <citation type="submission" date="2017-05" db="EMBL/GenBank/DDBJ databases">
        <authorList>
            <person name="Kirkegaard R."/>
            <person name="Mcilroy J S."/>
        </authorList>
    </citation>
    <scope>NUCLEOTIDE SEQUENCE [LARGE SCALE GENOMIC DNA]</scope>
</reference>